<dbReference type="AlphaFoldDB" id="A0A5B7JD66"/>
<gene>
    <name evidence="1" type="ORF">E2C01_089306</name>
</gene>
<proteinExistence type="predicted"/>
<reference evidence="1 2" key="1">
    <citation type="submission" date="2019-05" db="EMBL/GenBank/DDBJ databases">
        <title>Another draft genome of Portunus trituberculatus and its Hox gene families provides insights of decapod evolution.</title>
        <authorList>
            <person name="Jeong J.-H."/>
            <person name="Song I."/>
            <person name="Kim S."/>
            <person name="Choi T."/>
            <person name="Kim D."/>
            <person name="Ryu S."/>
            <person name="Kim W."/>
        </authorList>
    </citation>
    <scope>NUCLEOTIDE SEQUENCE [LARGE SCALE GENOMIC DNA]</scope>
    <source>
        <tissue evidence="1">Muscle</tissue>
    </source>
</reference>
<evidence type="ECO:0000313" key="1">
    <source>
        <dbReference type="EMBL" id="MPC94152.1"/>
    </source>
</evidence>
<sequence length="53" mass="5910">MCEGAREESRQIANYVRTNHDSTISFSTTTVQRAVLGNPCKVHSANVRNVSSW</sequence>
<organism evidence="1 2">
    <name type="scientific">Portunus trituberculatus</name>
    <name type="common">Swimming crab</name>
    <name type="synonym">Neptunus trituberculatus</name>
    <dbReference type="NCBI Taxonomy" id="210409"/>
    <lineage>
        <taxon>Eukaryota</taxon>
        <taxon>Metazoa</taxon>
        <taxon>Ecdysozoa</taxon>
        <taxon>Arthropoda</taxon>
        <taxon>Crustacea</taxon>
        <taxon>Multicrustacea</taxon>
        <taxon>Malacostraca</taxon>
        <taxon>Eumalacostraca</taxon>
        <taxon>Eucarida</taxon>
        <taxon>Decapoda</taxon>
        <taxon>Pleocyemata</taxon>
        <taxon>Brachyura</taxon>
        <taxon>Eubrachyura</taxon>
        <taxon>Portunoidea</taxon>
        <taxon>Portunidae</taxon>
        <taxon>Portuninae</taxon>
        <taxon>Portunus</taxon>
    </lineage>
</organism>
<evidence type="ECO:0000313" key="2">
    <source>
        <dbReference type="Proteomes" id="UP000324222"/>
    </source>
</evidence>
<keyword evidence="2" id="KW-1185">Reference proteome</keyword>
<accession>A0A5B7JD66</accession>
<dbReference type="EMBL" id="VSRR010097468">
    <property type="protein sequence ID" value="MPC94152.1"/>
    <property type="molecule type" value="Genomic_DNA"/>
</dbReference>
<dbReference type="Proteomes" id="UP000324222">
    <property type="component" value="Unassembled WGS sequence"/>
</dbReference>
<protein>
    <submittedName>
        <fullName evidence="1">Uncharacterized protein</fullName>
    </submittedName>
</protein>
<name>A0A5B7JD66_PORTR</name>
<comment type="caution">
    <text evidence="1">The sequence shown here is derived from an EMBL/GenBank/DDBJ whole genome shotgun (WGS) entry which is preliminary data.</text>
</comment>